<dbReference type="EMBL" id="MU001811">
    <property type="protein sequence ID" value="KAF2797224.1"/>
    <property type="molecule type" value="Genomic_DNA"/>
</dbReference>
<protein>
    <recommendedName>
        <fullName evidence="3">Calcium-dependent phosphotriesterase</fullName>
    </recommendedName>
</protein>
<proteinExistence type="predicted"/>
<gene>
    <name evidence="1" type="ORF">K505DRAFT_298745</name>
</gene>
<name>A0A6A6XLW8_9PLEO</name>
<dbReference type="PANTHER" id="PTHR11799">
    <property type="entry name" value="PARAOXONASE"/>
    <property type="match status" value="1"/>
</dbReference>
<dbReference type="PANTHER" id="PTHR11799:SF20">
    <property type="entry name" value="SMP-30_GLUCONOLACTONASE_LRE-LIKE REGION DOMAIN-CONTAINING PROTEIN"/>
    <property type="match status" value="1"/>
</dbReference>
<dbReference type="Proteomes" id="UP000799757">
    <property type="component" value="Unassembled WGS sequence"/>
</dbReference>
<keyword evidence="2" id="KW-1185">Reference proteome</keyword>
<evidence type="ECO:0000313" key="1">
    <source>
        <dbReference type="EMBL" id="KAF2797224.1"/>
    </source>
</evidence>
<reference evidence="1" key="1">
    <citation type="journal article" date="2020" name="Stud. Mycol.">
        <title>101 Dothideomycetes genomes: a test case for predicting lifestyles and emergence of pathogens.</title>
        <authorList>
            <person name="Haridas S."/>
            <person name="Albert R."/>
            <person name="Binder M."/>
            <person name="Bloem J."/>
            <person name="Labutti K."/>
            <person name="Salamov A."/>
            <person name="Andreopoulos B."/>
            <person name="Baker S."/>
            <person name="Barry K."/>
            <person name="Bills G."/>
            <person name="Bluhm B."/>
            <person name="Cannon C."/>
            <person name="Castanera R."/>
            <person name="Culley D."/>
            <person name="Daum C."/>
            <person name="Ezra D."/>
            <person name="Gonzalez J."/>
            <person name="Henrissat B."/>
            <person name="Kuo A."/>
            <person name="Liang C."/>
            <person name="Lipzen A."/>
            <person name="Lutzoni F."/>
            <person name="Magnuson J."/>
            <person name="Mondo S."/>
            <person name="Nolan M."/>
            <person name="Ohm R."/>
            <person name="Pangilinan J."/>
            <person name="Park H.-J."/>
            <person name="Ramirez L."/>
            <person name="Alfaro M."/>
            <person name="Sun H."/>
            <person name="Tritt A."/>
            <person name="Yoshinaga Y."/>
            <person name="Zwiers L.-H."/>
            <person name="Turgeon B."/>
            <person name="Goodwin S."/>
            <person name="Spatafora J."/>
            <person name="Crous P."/>
            <person name="Grigoriev I."/>
        </authorList>
    </citation>
    <scope>NUCLEOTIDE SEQUENCE</scope>
    <source>
        <strain evidence="1">CBS 109.77</strain>
    </source>
</reference>
<dbReference type="InterPro" id="IPR011042">
    <property type="entry name" value="6-blade_b-propeller_TolB-like"/>
</dbReference>
<dbReference type="AlphaFoldDB" id="A0A6A6XLW8"/>
<dbReference type="Gene3D" id="2.120.10.30">
    <property type="entry name" value="TolB, C-terminal domain"/>
    <property type="match status" value="1"/>
</dbReference>
<dbReference type="InterPro" id="IPR051288">
    <property type="entry name" value="Serum_paraoxonase/arylesterase"/>
</dbReference>
<evidence type="ECO:0008006" key="3">
    <source>
        <dbReference type="Google" id="ProtNLM"/>
    </source>
</evidence>
<organism evidence="1 2">
    <name type="scientific">Melanomma pulvis-pyrius CBS 109.77</name>
    <dbReference type="NCBI Taxonomy" id="1314802"/>
    <lineage>
        <taxon>Eukaryota</taxon>
        <taxon>Fungi</taxon>
        <taxon>Dikarya</taxon>
        <taxon>Ascomycota</taxon>
        <taxon>Pezizomycotina</taxon>
        <taxon>Dothideomycetes</taxon>
        <taxon>Pleosporomycetidae</taxon>
        <taxon>Pleosporales</taxon>
        <taxon>Melanommataceae</taxon>
        <taxon>Melanomma</taxon>
    </lineage>
</organism>
<dbReference type="SUPFAM" id="SSF63829">
    <property type="entry name" value="Calcium-dependent phosphotriesterase"/>
    <property type="match status" value="1"/>
</dbReference>
<dbReference type="OrthoDB" id="5307922at2759"/>
<evidence type="ECO:0000313" key="2">
    <source>
        <dbReference type="Proteomes" id="UP000799757"/>
    </source>
</evidence>
<accession>A0A6A6XLW8</accession>
<sequence>MARSKNLAIAVALLGAFYQWWAKEFFFAILGIGRAVEPIENFPYSCRRLVDKQLEGCEDLWLDEDGRVLYAACSGSIARTQWNQGMSKLNVSGRRSEGSQLIALYIDEFTKDGQFRMHNIAPKNYGGATGDGTLDLIGFDAVRKSIASLQFWLINQRPPVDEFGKFRNAPKVGDNVTVDVFEYVKGAESMNHVKTVADPSIYSANGIALIGEEAFVLTNDHSGKVGLRKELDIFIGGGNVVHCIPQGSCQPVTHNSLKFANGLTRGHDGLIYVPLAAQTFISVYRFEQSGKLNEVDRIEVGMPIDNLSVDSNGDIWAAGMTKMLEVMAVMGDPLNRLSTSTVFLIHKTEDGVYETTKVLEDGEKKALSGASTVVHDVRTGRLFVGGIATPFISVCEPI</sequence>